<name>A0A0T7GS46_NEOGA</name>
<accession>A0A0T7GS46</accession>
<dbReference type="InterPro" id="IPR023476">
    <property type="entry name" value="Pep_tRNA_hydro_II_dom_sf"/>
</dbReference>
<proteinExistence type="predicted"/>
<dbReference type="AlphaFoldDB" id="A0A0T7GS46"/>
<dbReference type="Gene3D" id="3.40.1490.10">
    <property type="entry name" value="Bit1"/>
    <property type="match status" value="1"/>
</dbReference>
<gene>
    <name evidence="1" type="ORF">NGAL_HAMBI1189_32520</name>
</gene>
<dbReference type="Proteomes" id="UP000039660">
    <property type="component" value="Unassembled WGS sequence"/>
</dbReference>
<dbReference type="GO" id="GO:0016874">
    <property type="term" value="F:ligase activity"/>
    <property type="evidence" value="ECO:0007669"/>
    <property type="project" value="UniProtKB-KW"/>
</dbReference>
<evidence type="ECO:0000313" key="2">
    <source>
        <dbReference type="Proteomes" id="UP000039660"/>
    </source>
</evidence>
<dbReference type="InterPro" id="IPR018988">
    <property type="entry name" value="DUF2000"/>
</dbReference>
<sequence length="155" mass="16848">MGCNLQIPFHEWISCLPMTDDTRIAIIVNPTLPLGLLANTAGAISIGLGARVPALAARRLTDSQGRTIDISSSLPVPILQAQAETIRSLMLKAMEQIQNRAVVPFPAFARSLHDYRDYEAAFPDRDLAEEEIDGLGLAGPSKWIKSLTGSLKLLR</sequence>
<organism evidence="1 2">
    <name type="scientific">Neorhizobium galegae bv. officinalis</name>
    <dbReference type="NCBI Taxonomy" id="323656"/>
    <lineage>
        <taxon>Bacteria</taxon>
        <taxon>Pseudomonadati</taxon>
        <taxon>Pseudomonadota</taxon>
        <taxon>Alphaproteobacteria</taxon>
        <taxon>Hyphomicrobiales</taxon>
        <taxon>Rhizobiaceae</taxon>
        <taxon>Rhizobium/Agrobacterium group</taxon>
        <taxon>Neorhizobium</taxon>
    </lineage>
</organism>
<keyword evidence="1" id="KW-0436">Ligase</keyword>
<protein>
    <submittedName>
        <fullName evidence="1">Acyl-CoA synthetase/AMP-acid ligase</fullName>
    </submittedName>
</protein>
<dbReference type="InterPro" id="IPR017021">
    <property type="entry name" value="UCP033763"/>
</dbReference>
<dbReference type="PIRSF" id="PIRSF033736">
    <property type="entry name" value="UCP033763"/>
    <property type="match status" value="1"/>
</dbReference>
<dbReference type="Pfam" id="PF09391">
    <property type="entry name" value="DUF2000"/>
    <property type="match status" value="1"/>
</dbReference>
<dbReference type="EMBL" id="CCRK01000007">
    <property type="protein sequence ID" value="CDZ50036.1"/>
    <property type="molecule type" value="Genomic_DNA"/>
</dbReference>
<dbReference type="SUPFAM" id="SSF102462">
    <property type="entry name" value="Peptidyl-tRNA hydrolase II"/>
    <property type="match status" value="1"/>
</dbReference>
<reference evidence="1 2" key="1">
    <citation type="submission" date="2014-08" db="EMBL/GenBank/DDBJ databases">
        <authorList>
            <person name="Chen Y.-H."/>
        </authorList>
    </citation>
    <scope>NUCLEOTIDE SEQUENCE [LARGE SCALE GENOMIC DNA]</scope>
</reference>
<evidence type="ECO:0000313" key="1">
    <source>
        <dbReference type="EMBL" id="CDZ50036.1"/>
    </source>
</evidence>